<gene>
    <name evidence="1" type="ORF">GCM10011419_19700</name>
</gene>
<organism evidence="1 2">
    <name type="scientific">Vogesella fluminis</name>
    <dbReference type="NCBI Taxonomy" id="1069161"/>
    <lineage>
        <taxon>Bacteria</taxon>
        <taxon>Pseudomonadati</taxon>
        <taxon>Pseudomonadota</taxon>
        <taxon>Betaproteobacteria</taxon>
        <taxon>Neisseriales</taxon>
        <taxon>Chromobacteriaceae</taxon>
        <taxon>Vogesella</taxon>
    </lineage>
</organism>
<keyword evidence="2" id="KW-1185">Reference proteome</keyword>
<protein>
    <submittedName>
        <fullName evidence="1">Uncharacterized protein</fullName>
    </submittedName>
</protein>
<name>A0ABQ3HCG5_9NEIS</name>
<comment type="caution">
    <text evidence="1">The sequence shown here is derived from an EMBL/GenBank/DDBJ whole genome shotgun (WGS) entry which is preliminary data.</text>
</comment>
<evidence type="ECO:0000313" key="2">
    <source>
        <dbReference type="Proteomes" id="UP000662678"/>
    </source>
</evidence>
<evidence type="ECO:0000313" key="1">
    <source>
        <dbReference type="EMBL" id="GHD78109.1"/>
    </source>
</evidence>
<dbReference type="EMBL" id="BMYP01000023">
    <property type="protein sequence ID" value="GHD78109.1"/>
    <property type="molecule type" value="Genomic_DNA"/>
</dbReference>
<reference evidence="2" key="1">
    <citation type="journal article" date="2019" name="Int. J. Syst. Evol. Microbiol.">
        <title>The Global Catalogue of Microorganisms (GCM) 10K type strain sequencing project: providing services to taxonomists for standard genome sequencing and annotation.</title>
        <authorList>
            <consortium name="The Broad Institute Genomics Platform"/>
            <consortium name="The Broad Institute Genome Sequencing Center for Infectious Disease"/>
            <person name="Wu L."/>
            <person name="Ma J."/>
        </authorList>
    </citation>
    <scope>NUCLEOTIDE SEQUENCE [LARGE SCALE GENOMIC DNA]</scope>
    <source>
        <strain evidence="2">KCTC 23713</strain>
    </source>
</reference>
<accession>A0ABQ3HCG5</accession>
<proteinExistence type="predicted"/>
<sequence length="59" mass="6517">MFVSFVGFVAISPAFKYPGPARPESVEGRGTAGFDKLSPNGHFVAGFKRFPCLPWILWQ</sequence>
<dbReference type="Proteomes" id="UP000662678">
    <property type="component" value="Unassembled WGS sequence"/>
</dbReference>